<organism evidence="2 3">
    <name type="scientific">Pisolithus microcarpus 441</name>
    <dbReference type="NCBI Taxonomy" id="765257"/>
    <lineage>
        <taxon>Eukaryota</taxon>
        <taxon>Fungi</taxon>
        <taxon>Dikarya</taxon>
        <taxon>Basidiomycota</taxon>
        <taxon>Agaricomycotina</taxon>
        <taxon>Agaricomycetes</taxon>
        <taxon>Agaricomycetidae</taxon>
        <taxon>Boletales</taxon>
        <taxon>Sclerodermatineae</taxon>
        <taxon>Pisolithaceae</taxon>
        <taxon>Pisolithus</taxon>
    </lineage>
</organism>
<keyword evidence="3" id="KW-1185">Reference proteome</keyword>
<feature type="region of interest" description="Disordered" evidence="1">
    <location>
        <begin position="35"/>
        <end position="71"/>
    </location>
</feature>
<sequence length="181" mass="20862">MHQKEGHYTNKCNQKNITLKDNKTGKARLFTAEVIKDNNANATPETQKAKVHSHSKEDQELQPEEEADANDEVINIYGEYYDSDDDGEPIAYLRLMDVHGTTKDEPVYYAQMDVEESAEEGDPSKEVEPDDEEMSPGENEVEEVMTNPWGIVNMMENEAMPPRVDDHTWHYLEWFGLMHIQ</sequence>
<evidence type="ECO:0000256" key="1">
    <source>
        <dbReference type="SAM" id="MobiDB-lite"/>
    </source>
</evidence>
<reference evidence="3" key="2">
    <citation type="submission" date="2015-01" db="EMBL/GenBank/DDBJ databases">
        <title>Evolutionary Origins and Diversification of the Mycorrhizal Mutualists.</title>
        <authorList>
            <consortium name="DOE Joint Genome Institute"/>
            <consortium name="Mycorrhizal Genomics Consortium"/>
            <person name="Kohler A."/>
            <person name="Kuo A."/>
            <person name="Nagy L.G."/>
            <person name="Floudas D."/>
            <person name="Copeland A."/>
            <person name="Barry K.W."/>
            <person name="Cichocki N."/>
            <person name="Veneault-Fourrey C."/>
            <person name="LaButti K."/>
            <person name="Lindquist E.A."/>
            <person name="Lipzen A."/>
            <person name="Lundell T."/>
            <person name="Morin E."/>
            <person name="Murat C."/>
            <person name="Riley R."/>
            <person name="Ohm R."/>
            <person name="Sun H."/>
            <person name="Tunlid A."/>
            <person name="Henrissat B."/>
            <person name="Grigoriev I.V."/>
            <person name="Hibbett D.S."/>
            <person name="Martin F."/>
        </authorList>
    </citation>
    <scope>NUCLEOTIDE SEQUENCE [LARGE SCALE GENOMIC DNA]</scope>
    <source>
        <strain evidence="3">441</strain>
    </source>
</reference>
<dbReference type="EMBL" id="KN833908">
    <property type="protein sequence ID" value="KIK15064.1"/>
    <property type="molecule type" value="Genomic_DNA"/>
</dbReference>
<dbReference type="Proteomes" id="UP000054018">
    <property type="component" value="Unassembled WGS sequence"/>
</dbReference>
<evidence type="ECO:0000313" key="2">
    <source>
        <dbReference type="EMBL" id="KIK15064.1"/>
    </source>
</evidence>
<dbReference type="AlphaFoldDB" id="A0A0C9YMF0"/>
<feature type="region of interest" description="Disordered" evidence="1">
    <location>
        <begin position="112"/>
        <end position="142"/>
    </location>
</feature>
<protein>
    <submittedName>
        <fullName evidence="2">Uncharacterized protein</fullName>
    </submittedName>
</protein>
<gene>
    <name evidence="2" type="ORF">PISMIDRAFT_16784</name>
</gene>
<reference evidence="2 3" key="1">
    <citation type="submission" date="2014-04" db="EMBL/GenBank/DDBJ databases">
        <authorList>
            <consortium name="DOE Joint Genome Institute"/>
            <person name="Kuo A."/>
            <person name="Kohler A."/>
            <person name="Costa M.D."/>
            <person name="Nagy L.G."/>
            <person name="Floudas D."/>
            <person name="Copeland A."/>
            <person name="Barry K.W."/>
            <person name="Cichocki N."/>
            <person name="Veneault-Fourrey C."/>
            <person name="LaButti K."/>
            <person name="Lindquist E.A."/>
            <person name="Lipzen A."/>
            <person name="Lundell T."/>
            <person name="Morin E."/>
            <person name="Murat C."/>
            <person name="Sun H."/>
            <person name="Tunlid A."/>
            <person name="Henrissat B."/>
            <person name="Grigoriev I.V."/>
            <person name="Hibbett D.S."/>
            <person name="Martin F."/>
            <person name="Nordberg H.P."/>
            <person name="Cantor M.N."/>
            <person name="Hua S.X."/>
        </authorList>
    </citation>
    <scope>NUCLEOTIDE SEQUENCE [LARGE SCALE GENOMIC DNA]</scope>
    <source>
        <strain evidence="2 3">441</strain>
    </source>
</reference>
<feature type="compositionally biased region" description="Acidic residues" evidence="1">
    <location>
        <begin position="60"/>
        <end position="71"/>
    </location>
</feature>
<accession>A0A0C9YMF0</accession>
<dbReference type="HOGENOM" id="CLU_1489564_0_0_1"/>
<name>A0A0C9YMF0_9AGAM</name>
<evidence type="ECO:0000313" key="3">
    <source>
        <dbReference type="Proteomes" id="UP000054018"/>
    </source>
</evidence>
<feature type="compositionally biased region" description="Acidic residues" evidence="1">
    <location>
        <begin position="128"/>
        <end position="142"/>
    </location>
</feature>
<proteinExistence type="predicted"/>